<dbReference type="Proteomes" id="UP000281553">
    <property type="component" value="Unassembled WGS sequence"/>
</dbReference>
<accession>A0A3P7LN21</accession>
<dbReference type="AlphaFoldDB" id="A0A3P7LN21"/>
<dbReference type="OrthoDB" id="10012272at2759"/>
<sequence>MLIAFKNCHIMLQMSTRDVRSNQADKKAFRTFFFPQLPESVCSPDRMLEDKHWHHYAISVSIDPAYAEVQASTLLVDGEEIGTLSELNETITFQRPTQMQFSQL</sequence>
<dbReference type="EMBL" id="UYRU01060081">
    <property type="protein sequence ID" value="VDN14700.1"/>
    <property type="molecule type" value="Genomic_DNA"/>
</dbReference>
<reference evidence="1 2" key="1">
    <citation type="submission" date="2018-11" db="EMBL/GenBank/DDBJ databases">
        <authorList>
            <consortium name="Pathogen Informatics"/>
        </authorList>
    </citation>
    <scope>NUCLEOTIDE SEQUENCE [LARGE SCALE GENOMIC DNA]</scope>
</reference>
<protein>
    <submittedName>
        <fullName evidence="1">Uncharacterized protein</fullName>
    </submittedName>
</protein>
<evidence type="ECO:0000313" key="2">
    <source>
        <dbReference type="Proteomes" id="UP000281553"/>
    </source>
</evidence>
<organism evidence="1 2">
    <name type="scientific">Dibothriocephalus latus</name>
    <name type="common">Fish tapeworm</name>
    <name type="synonym">Diphyllobothrium latum</name>
    <dbReference type="NCBI Taxonomy" id="60516"/>
    <lineage>
        <taxon>Eukaryota</taxon>
        <taxon>Metazoa</taxon>
        <taxon>Spiralia</taxon>
        <taxon>Lophotrochozoa</taxon>
        <taxon>Platyhelminthes</taxon>
        <taxon>Cestoda</taxon>
        <taxon>Eucestoda</taxon>
        <taxon>Diphyllobothriidea</taxon>
        <taxon>Diphyllobothriidae</taxon>
        <taxon>Dibothriocephalus</taxon>
    </lineage>
</organism>
<name>A0A3P7LN21_DIBLA</name>
<proteinExistence type="predicted"/>
<gene>
    <name evidence="1" type="ORF">DILT_LOCUS10531</name>
</gene>
<evidence type="ECO:0000313" key="1">
    <source>
        <dbReference type="EMBL" id="VDN14700.1"/>
    </source>
</evidence>
<keyword evidence="2" id="KW-1185">Reference proteome</keyword>